<dbReference type="EMBL" id="OV696703">
    <property type="protein sequence ID" value="CAH1250765.1"/>
    <property type="molecule type" value="Genomic_DNA"/>
</dbReference>
<dbReference type="PANTHER" id="PTHR14453">
    <property type="entry name" value="PARP/ZINC FINGER CCCH TYPE DOMAIN CONTAINING PROTEIN"/>
    <property type="match status" value="1"/>
</dbReference>
<dbReference type="EC" id="2.4.2.-" evidence="7"/>
<dbReference type="GO" id="GO:0010629">
    <property type="term" value="P:negative regulation of gene expression"/>
    <property type="evidence" value="ECO:0007669"/>
    <property type="project" value="TreeGrafter"/>
</dbReference>
<dbReference type="GO" id="GO:0003714">
    <property type="term" value="F:transcription corepressor activity"/>
    <property type="evidence" value="ECO:0007669"/>
    <property type="project" value="TreeGrafter"/>
</dbReference>
<dbReference type="GO" id="GO:0070212">
    <property type="term" value="P:protein poly-ADP-ribosylation"/>
    <property type="evidence" value="ECO:0007669"/>
    <property type="project" value="TreeGrafter"/>
</dbReference>
<organism evidence="11 12">
    <name type="scientific">Branchiostoma lanceolatum</name>
    <name type="common">Common lancelet</name>
    <name type="synonym">Amphioxus lanceolatum</name>
    <dbReference type="NCBI Taxonomy" id="7740"/>
    <lineage>
        <taxon>Eukaryota</taxon>
        <taxon>Metazoa</taxon>
        <taxon>Chordata</taxon>
        <taxon>Cephalochordata</taxon>
        <taxon>Leptocardii</taxon>
        <taxon>Amphioxiformes</taxon>
        <taxon>Branchiostomatidae</taxon>
        <taxon>Branchiostoma</taxon>
    </lineage>
</organism>
<accession>A0A8K0EGJ3</accession>
<keyword evidence="5" id="KW-0539">Nucleus</keyword>
<dbReference type="InterPro" id="IPR043472">
    <property type="entry name" value="Macro_dom-like"/>
</dbReference>
<dbReference type="PROSITE" id="PS51154">
    <property type="entry name" value="MACRO"/>
    <property type="match status" value="3"/>
</dbReference>
<keyword evidence="12" id="KW-1185">Reference proteome</keyword>
<dbReference type="PANTHER" id="PTHR14453:SF67">
    <property type="entry name" value="POLY [ADP-RIBOSE] POLYMERASE"/>
    <property type="match status" value="1"/>
</dbReference>
<dbReference type="PROSITE" id="PS51059">
    <property type="entry name" value="PARP_CATALYTIC"/>
    <property type="match status" value="1"/>
</dbReference>
<dbReference type="CDD" id="cd01439">
    <property type="entry name" value="TCCD_inducible_PARP_like"/>
    <property type="match status" value="1"/>
</dbReference>
<dbReference type="GO" id="GO:0005737">
    <property type="term" value="C:cytoplasm"/>
    <property type="evidence" value="ECO:0007669"/>
    <property type="project" value="TreeGrafter"/>
</dbReference>
<dbReference type="InterPro" id="IPR012317">
    <property type="entry name" value="Poly(ADP-ribose)pol_cat_dom"/>
</dbReference>
<keyword evidence="3 7" id="KW-0808">Transferase</keyword>
<evidence type="ECO:0000256" key="3">
    <source>
        <dbReference type="ARBA" id="ARBA00022679"/>
    </source>
</evidence>
<evidence type="ECO:0000259" key="9">
    <source>
        <dbReference type="PROSITE" id="PS51059"/>
    </source>
</evidence>
<feature type="compositionally biased region" description="Pro residues" evidence="8">
    <location>
        <begin position="61"/>
        <end position="96"/>
    </location>
</feature>
<proteinExistence type="inferred from homology"/>
<dbReference type="Pfam" id="PF23085">
    <property type="entry name" value="RRM_PARP14_3"/>
    <property type="match status" value="2"/>
</dbReference>
<evidence type="ECO:0000256" key="5">
    <source>
        <dbReference type="ARBA" id="ARBA00023242"/>
    </source>
</evidence>
<dbReference type="SUPFAM" id="SSF56399">
    <property type="entry name" value="ADP-ribosylation"/>
    <property type="match status" value="1"/>
</dbReference>
<dbReference type="GO" id="GO:0005634">
    <property type="term" value="C:nucleus"/>
    <property type="evidence" value="ECO:0007669"/>
    <property type="project" value="UniProtKB-SubCell"/>
</dbReference>
<dbReference type="GO" id="GO:0003676">
    <property type="term" value="F:nucleic acid binding"/>
    <property type="evidence" value="ECO:0007669"/>
    <property type="project" value="InterPro"/>
</dbReference>
<feature type="region of interest" description="Disordered" evidence="8">
    <location>
        <begin position="1"/>
        <end position="104"/>
    </location>
</feature>
<dbReference type="Gene3D" id="3.30.70.330">
    <property type="match status" value="3"/>
</dbReference>
<dbReference type="SUPFAM" id="SSF52949">
    <property type="entry name" value="Macro domain-like"/>
    <property type="match status" value="3"/>
</dbReference>
<dbReference type="Gene3D" id="3.90.228.10">
    <property type="match status" value="1"/>
</dbReference>
<evidence type="ECO:0000256" key="7">
    <source>
        <dbReference type="RuleBase" id="RU362114"/>
    </source>
</evidence>
<evidence type="ECO:0000313" key="11">
    <source>
        <dbReference type="EMBL" id="CAH1250765.1"/>
    </source>
</evidence>
<name>A0A8K0EGJ3_BRALA</name>
<sequence length="1677" mass="184000">MGAGASKGPKKADKDSDGPPTFTEPTAPPPAFNPEYGPEAGSPQPQPHPQPPLYPQLQPQPFSPPQFPPSQPFPPPQPYPQPPPGHPGAPYQPGPPDHSGTYAVPLPRRETTFVPQPQTEPVIPVVQSPHLPNEYLLETPSIEVVRTGESAVNTDALKKYFSNNKKSHGGTIASITEDDDCYVINFEDIEVAQDVLSHAHVLKGTTLQVRHRKSPTVKVITGGPIDEDHLRVYFKNKRNGGGPIDGDIRKDSYGVYYITFKSKRDAENILQRPQHSIDGTELVVSSELSQIDHKSLLIKDIPQGCSSSLLQDYLEGLESAQNKLFIASVFRGDDKSKAVVSLGHPIDGQTRNLIAKEAKREPIKKGQHVSVSPMVVTRSVQLSGINKKFTRDLLLHYFENTERSGGDKVLDITMDQKKGTAIIRFKDPTVVQKVVSKPLHEFQCGKVSVFAHYDVLGIITETEFSSSSTTTVGPNVPRVIKRNELKIADVEPQKLCLLEQQLSGFQAAFPNVEFDLNHEKREVTMTGSDNEPQHARDNVKDKLDKFKECRWSISDELKSIISRGNTKKAIEIGLAEANVQKDVHVTVENNKVVICGVDESTADTAENCVKSLFKESIRNIPKEILHLNDWDDLMKKSNKDANDNASMSCDKNSSKVEIVGLVDEVEAIEGKLDDFLKQHSFDTSYVRLEKPIVNVLLKRQTDRLGKIEKENDFSILATTTKTAFKITGPRDRINKVADAIKDLASKVMKIKEQYKKPGLGKLFKEDTFQKLLKGVETDQGCALTWDFKTQSPSPLVREKTSLKDLHHTKPSDGSQRIGPITVDVQQGNIDSESADVIVNPVTDTAAFTVVGDALIRAGGQSIKKEYEKDWTHRSNGVLLTGSGTLRCRKVAHMEVPQVTRLKDAVCQCLVLSNQAGMRSIAFPAIGTGKSGMKPSESAKAIRDGIEQYVHQNPAPTLTHIKLTIFVQKMVADYKAEFYTPTGSGVPSATTGNITTPSPGQQEMSFGSVKLQVQQGDICKERTDVVVSTVEGDMGFTVVTKALVAAGGQSIADELKKAWPSRTGDCVFTGAGKLSNKKVSHMVLPSASDLKDSVVSCLKAADNLGMKSISFPAIGTGGMMSQLESAKGIYSGVQEFSSQSNPRNLHLVRVAIFDSKMLRTFHSTMQQYSKPGNVPGSGHIGSVAVQIQQGDLAKETTDAVVNPVDSDGGFFAIGRALGNVAGAVLKTDCQSSWNQRQNDVLMTDGGNLPCKKVIHTVCPNATTMKERVHECLLQAERNGLKSVSFPAIGTGGVGVSVADAARETVQGIKDFAITRSPRNVKLVRVTVFQAQMVAEFQQALQAATTSAAHPAPLPPRAAAKMTPKTDVEQVVEVTFYACNKQDLDNAKREVSKTIDSYMTKGRVDDDSLKATIRHLQQHEKDGIFQMGADYLVHVTITGQHIEMFGLKDDVAAVLKEIEVFLQKKQGAFEKDQLEKDIIKAPDFWATPPPGVTGAYMHQLHETSSEYKTVERNFLSSVGSHPQIVSICRVQNEAKYRIYMSELKERQKTCTRSNIEERLYHGTAEEVVDNINQGGFNRSFCGKNATVYGKGVYFAKNASYSAQDVYTPPNAQGNKHIYQARVIVGEYTTGKYGIVEPPPKNPANAVVRYDSVVDNEQNPSIFVVFHDTEAYPEYLIVFK</sequence>
<feature type="domain" description="PARP catalytic" evidence="9">
    <location>
        <begin position="1479"/>
        <end position="1677"/>
    </location>
</feature>
<dbReference type="Proteomes" id="UP000838412">
    <property type="component" value="Chromosome 18"/>
</dbReference>
<dbReference type="SUPFAM" id="SSF54928">
    <property type="entry name" value="RNA-binding domain, RBD"/>
    <property type="match status" value="1"/>
</dbReference>
<evidence type="ECO:0000256" key="8">
    <source>
        <dbReference type="SAM" id="MobiDB-lite"/>
    </source>
</evidence>
<dbReference type="FunFam" id="3.90.228.10:FF:000008">
    <property type="entry name" value="Poly [ADP-ribose] polymerase"/>
    <property type="match status" value="1"/>
</dbReference>
<comment type="subcellular location">
    <subcellularLocation>
        <location evidence="1">Nucleus</location>
    </subcellularLocation>
</comment>
<feature type="domain" description="Macro" evidence="10">
    <location>
        <begin position="997"/>
        <end position="1168"/>
    </location>
</feature>
<evidence type="ECO:0000256" key="6">
    <source>
        <dbReference type="ARBA" id="ARBA00024347"/>
    </source>
</evidence>
<feature type="domain" description="Macro" evidence="10">
    <location>
        <begin position="1171"/>
        <end position="1343"/>
    </location>
</feature>
<evidence type="ECO:0000313" key="12">
    <source>
        <dbReference type="Proteomes" id="UP000838412"/>
    </source>
</evidence>
<evidence type="ECO:0000256" key="2">
    <source>
        <dbReference type="ARBA" id="ARBA00022676"/>
    </source>
</evidence>
<evidence type="ECO:0000256" key="4">
    <source>
        <dbReference type="ARBA" id="ARBA00023027"/>
    </source>
</evidence>
<keyword evidence="2 7" id="KW-0328">Glycosyltransferase</keyword>
<feature type="compositionally biased region" description="Pro residues" evidence="8">
    <location>
        <begin position="44"/>
        <end position="54"/>
    </location>
</feature>
<evidence type="ECO:0000256" key="1">
    <source>
        <dbReference type="ARBA" id="ARBA00004123"/>
    </source>
</evidence>
<reference evidence="11" key="1">
    <citation type="submission" date="2022-01" db="EMBL/GenBank/DDBJ databases">
        <authorList>
            <person name="Braso-Vives M."/>
        </authorList>
    </citation>
    <scope>NUCLEOTIDE SEQUENCE</scope>
</reference>
<dbReference type="Gene3D" id="3.40.220.10">
    <property type="entry name" value="Leucine Aminopeptidase, subunit E, domain 1"/>
    <property type="match status" value="3"/>
</dbReference>
<dbReference type="InterPro" id="IPR035979">
    <property type="entry name" value="RBD_domain_sf"/>
</dbReference>
<dbReference type="GO" id="GO:0003950">
    <property type="term" value="F:NAD+ poly-ADP-ribosyltransferase activity"/>
    <property type="evidence" value="ECO:0007669"/>
    <property type="project" value="UniProtKB-UniRule"/>
</dbReference>
<dbReference type="InterPro" id="IPR012677">
    <property type="entry name" value="Nucleotide-bd_a/b_plait_sf"/>
</dbReference>
<protein>
    <recommendedName>
        <fullName evidence="7">Poly [ADP-ribose] polymerase</fullName>
        <shortName evidence="7">PARP</shortName>
        <ecNumber evidence="7">2.4.2.-</ecNumber>
    </recommendedName>
</protein>
<dbReference type="OrthoDB" id="6133115at2759"/>
<dbReference type="SMART" id="SM00506">
    <property type="entry name" value="A1pp"/>
    <property type="match status" value="3"/>
</dbReference>
<dbReference type="GO" id="GO:1990404">
    <property type="term" value="F:NAD+-protein mono-ADP-ribosyltransferase activity"/>
    <property type="evidence" value="ECO:0007669"/>
    <property type="project" value="TreeGrafter"/>
</dbReference>
<feature type="domain" description="Macro" evidence="10">
    <location>
        <begin position="809"/>
        <end position="981"/>
    </location>
</feature>
<gene>
    <name evidence="11" type="primary">PARP10</name>
    <name evidence="11" type="ORF">BLAG_LOCUS11370</name>
</gene>
<dbReference type="Pfam" id="PF01661">
    <property type="entry name" value="Macro"/>
    <property type="match status" value="3"/>
</dbReference>
<dbReference type="Pfam" id="PF00644">
    <property type="entry name" value="PARP"/>
    <property type="match status" value="1"/>
</dbReference>
<dbReference type="InterPro" id="IPR052056">
    <property type="entry name" value="Mono-ARTD/PARP"/>
</dbReference>
<comment type="similarity">
    <text evidence="6">Belongs to the ARTD/PARP family.</text>
</comment>
<dbReference type="InterPro" id="IPR002589">
    <property type="entry name" value="Macro_dom"/>
</dbReference>
<evidence type="ECO:0000259" key="10">
    <source>
        <dbReference type="PROSITE" id="PS51154"/>
    </source>
</evidence>
<keyword evidence="4 7" id="KW-0520">NAD</keyword>